<dbReference type="AlphaFoldDB" id="A0A8X6QT98"/>
<reference evidence="1" key="1">
    <citation type="submission" date="2020-08" db="EMBL/GenBank/DDBJ databases">
        <title>Multicomponent nature underlies the extraordinary mechanical properties of spider dragline silk.</title>
        <authorList>
            <person name="Kono N."/>
            <person name="Nakamura H."/>
            <person name="Mori M."/>
            <person name="Yoshida Y."/>
            <person name="Ohtoshi R."/>
            <person name="Malay A.D."/>
            <person name="Moran D.A.P."/>
            <person name="Tomita M."/>
            <person name="Numata K."/>
            <person name="Arakawa K."/>
        </authorList>
    </citation>
    <scope>NUCLEOTIDE SEQUENCE</scope>
</reference>
<protein>
    <submittedName>
        <fullName evidence="1">Uncharacterized protein</fullName>
    </submittedName>
</protein>
<evidence type="ECO:0000313" key="1">
    <source>
        <dbReference type="EMBL" id="GFU38220.1"/>
    </source>
</evidence>
<gene>
    <name evidence="1" type="ORF">NPIL_231</name>
</gene>
<proteinExistence type="predicted"/>
<dbReference type="EMBL" id="BMAW01131165">
    <property type="protein sequence ID" value="GFU38220.1"/>
    <property type="molecule type" value="Genomic_DNA"/>
</dbReference>
<evidence type="ECO:0000313" key="2">
    <source>
        <dbReference type="Proteomes" id="UP000887013"/>
    </source>
</evidence>
<keyword evidence="2" id="KW-1185">Reference proteome</keyword>
<name>A0A8X6QT98_NEPPI</name>
<sequence>MISRTEDSGHSNNFECTFNVDNGRISFSVHLKTGAKGAPKPGALVIPEAHKGPDNQIFIGCQDLRPAEMKTDAPLRPTLEAGRVEAMSMRKNRNPAPHL</sequence>
<organism evidence="1 2">
    <name type="scientific">Nephila pilipes</name>
    <name type="common">Giant wood spider</name>
    <name type="synonym">Nephila maculata</name>
    <dbReference type="NCBI Taxonomy" id="299642"/>
    <lineage>
        <taxon>Eukaryota</taxon>
        <taxon>Metazoa</taxon>
        <taxon>Ecdysozoa</taxon>
        <taxon>Arthropoda</taxon>
        <taxon>Chelicerata</taxon>
        <taxon>Arachnida</taxon>
        <taxon>Araneae</taxon>
        <taxon>Araneomorphae</taxon>
        <taxon>Entelegynae</taxon>
        <taxon>Araneoidea</taxon>
        <taxon>Nephilidae</taxon>
        <taxon>Nephila</taxon>
    </lineage>
</organism>
<comment type="caution">
    <text evidence="1">The sequence shown here is derived from an EMBL/GenBank/DDBJ whole genome shotgun (WGS) entry which is preliminary data.</text>
</comment>
<dbReference type="Proteomes" id="UP000887013">
    <property type="component" value="Unassembled WGS sequence"/>
</dbReference>
<accession>A0A8X6QT98</accession>